<dbReference type="SMART" id="SM00504">
    <property type="entry name" value="Ubox"/>
    <property type="match status" value="1"/>
</dbReference>
<evidence type="ECO:0000256" key="6">
    <source>
        <dbReference type="SAM" id="MobiDB-lite"/>
    </source>
</evidence>
<dbReference type="EC" id="2.3.2.27" evidence="3"/>
<dbReference type="GO" id="GO:0016567">
    <property type="term" value="P:protein ubiquitination"/>
    <property type="evidence" value="ECO:0007669"/>
    <property type="project" value="InterPro"/>
</dbReference>
<feature type="repeat" description="WD" evidence="5">
    <location>
        <begin position="1244"/>
        <end position="1278"/>
    </location>
</feature>
<evidence type="ECO:0000256" key="2">
    <source>
        <dbReference type="ARBA" id="ARBA00004906"/>
    </source>
</evidence>
<dbReference type="SUPFAM" id="SSF48371">
    <property type="entry name" value="ARM repeat"/>
    <property type="match status" value="1"/>
</dbReference>
<dbReference type="InterPro" id="IPR056512">
    <property type="entry name" value="LIN_N"/>
</dbReference>
<dbReference type="SUPFAM" id="SSF57850">
    <property type="entry name" value="RING/U-box"/>
    <property type="match status" value="1"/>
</dbReference>
<dbReference type="GO" id="GO:0061630">
    <property type="term" value="F:ubiquitin protein ligase activity"/>
    <property type="evidence" value="ECO:0007669"/>
    <property type="project" value="UniProtKB-EC"/>
</dbReference>
<dbReference type="PANTHER" id="PTHR47446">
    <property type="entry name" value="RING-TYPE E3 UBIQUITIN TRANSFERASE"/>
    <property type="match status" value="1"/>
</dbReference>
<dbReference type="InterPro" id="IPR011989">
    <property type="entry name" value="ARM-like"/>
</dbReference>
<dbReference type="Gene3D" id="1.25.10.10">
    <property type="entry name" value="Leucine-rich Repeat Variant"/>
    <property type="match status" value="1"/>
</dbReference>
<dbReference type="InterPro" id="IPR055566">
    <property type="entry name" value="ARM_LIN"/>
</dbReference>
<comment type="catalytic activity">
    <reaction evidence="1">
        <text>S-ubiquitinyl-[E2 ubiquitin-conjugating enzyme]-L-cysteine + [acceptor protein]-L-lysine = [E2 ubiquitin-conjugating enzyme]-L-cysteine + N(6)-ubiquitinyl-[acceptor protein]-L-lysine.</text>
        <dbReference type="EC" id="2.3.2.27"/>
    </reaction>
</comment>
<dbReference type="AlphaFoldDB" id="A0AAV9F6R9"/>
<dbReference type="PROSITE" id="PS50082">
    <property type="entry name" value="WD_REPEATS_2"/>
    <property type="match status" value="2"/>
</dbReference>
<dbReference type="PANTHER" id="PTHR47446:SF3">
    <property type="entry name" value="RING-TYPE E3 UBIQUITIN TRANSFERASE"/>
    <property type="match status" value="1"/>
</dbReference>
<dbReference type="Gene3D" id="2.130.10.10">
    <property type="entry name" value="YVTN repeat-like/Quinoprotein amine dehydrogenase"/>
    <property type="match status" value="2"/>
</dbReference>
<sequence>MAMMDGKDAGRFLTATIGSFIQDRLIDSASRSLHKDQCAERLAASASSTSPISSSATFQYSDQAVLANLDWGIDALEEAISTSHSETKLARLGHAEKMLKVCAMLDPVRTTAGVPNSYLSAWAHLHLAYLYRLRNNSSTSTLHAIEMFLVDPFFARIDFAPKLWEALFLPHMGSVVGWFFDESLIASVRPDQAERLRELERLYGVSLDENTRVYAKYYKDCLSTDGSGGKKGVVPMLPPIAEPPMTPLHEDALIEENEDAHMDSEVIALTGGPSEDEHYMASGSKLLASKMKSRPFSPNVFSKSSNPFELRSLHNESEEEASPSRISLPTSEKPTPRTRPPKDFVCPITGQLFTDPVTLETGQTYERRAIQEWLKRGNTTCPITRQPLSSTVLPKTNYVLKRLITSWREQYPDLAQDFSYSETPRTSVSPISSRGLPFQPTLDNKDEVVKGDRIKRFTRPTVSTSPTSVISQAAAETIINGLKPYTSCLCTSEDLQECEAAVLNIARVWKDSKDGPGIHAYLAKPTNVNGLVEILSASINRDVLRASVYIISDLIYADESVAETLTSVDSDLTCLAALLKNGLSEAAVLIYQMKLTYAQLSGHELVPSLVQVIINKGEELDDFRLVIEPKDCAIALLEVMLLGGDERSRSLNALSVVAANGVPALIKCLDRTDGRLSVAGDESTRGVCIEFISQLISLNRRTICNQILHIIKDEGSFSTMHTFLVYLQMAPMEQQPAIANLLLQLDLLVEPRKMSIYREEAIEALIEALRKKEFPVSQIMALEVLASLSGHLTAEGKPSIEAWLLKTAGLDQSYNAMMKEDRMQSTENESIETMEEEQKAVRDWEKRVSFILCNHDNGSIFKALEECLKSNSLGVAKSCLVVATWLVYMLTILPDTGVRVAACQSLLNQFMNVLQSSKNLEERVLAALALKGFISDPDALQGMGLYAKSICKSLRKLKRCSAVAADILKALMSLPSVNTTEFWSCTEMAEVDVSVNGEVLALAYHEGRIFSCHSDGTIKIWEAGKKGMKLIQEVQEHSKAVTCLYISSSSDKLYSGSLDKTIRVWVLRSGEIHCIQVHDMKEAVHTLVANTKFACYTSQGTGAKVYNWDGASKHITFSKHVKCLAMTEKHLYCGCTAYTIQEADLSKYTSTSFFSGTRKLLGKQTIHALCIHKGLLYAGGSSVDAIAGKVFSLSTKAAIGSLLTGFDIHCIAVNSEFVFTGTKCGIVEVWLRERLARVTSIKTSGGGNTKVNSLVLDSDKDMLFAGCSDGKIQVWALD</sequence>
<name>A0AAV9F6R9_ACOCL</name>
<dbReference type="InterPro" id="IPR056514">
    <property type="entry name" value="ARM_LIN_2nd"/>
</dbReference>
<dbReference type="InterPro" id="IPR015943">
    <property type="entry name" value="WD40/YVTN_repeat-like_dom_sf"/>
</dbReference>
<evidence type="ECO:0000256" key="1">
    <source>
        <dbReference type="ARBA" id="ARBA00000900"/>
    </source>
</evidence>
<comment type="caution">
    <text evidence="8">The sequence shown here is derived from an EMBL/GenBank/DDBJ whole genome shotgun (WGS) entry which is preliminary data.</text>
</comment>
<feature type="domain" description="U-box" evidence="7">
    <location>
        <begin position="339"/>
        <end position="414"/>
    </location>
</feature>
<dbReference type="Gene3D" id="3.30.40.10">
    <property type="entry name" value="Zinc/RING finger domain, C3HC4 (zinc finger)"/>
    <property type="match status" value="1"/>
</dbReference>
<reference evidence="8" key="2">
    <citation type="submission" date="2023-06" db="EMBL/GenBank/DDBJ databases">
        <authorList>
            <person name="Ma L."/>
            <person name="Liu K.-W."/>
            <person name="Li Z."/>
            <person name="Hsiao Y.-Y."/>
            <person name="Qi Y."/>
            <person name="Fu T."/>
            <person name="Tang G."/>
            <person name="Zhang D."/>
            <person name="Sun W.-H."/>
            <person name="Liu D.-K."/>
            <person name="Li Y."/>
            <person name="Chen G.-Z."/>
            <person name="Liu X.-D."/>
            <person name="Liao X.-Y."/>
            <person name="Jiang Y.-T."/>
            <person name="Yu X."/>
            <person name="Hao Y."/>
            <person name="Huang J."/>
            <person name="Zhao X.-W."/>
            <person name="Ke S."/>
            <person name="Chen Y.-Y."/>
            <person name="Wu W.-L."/>
            <person name="Hsu J.-L."/>
            <person name="Lin Y.-F."/>
            <person name="Huang M.-D."/>
            <person name="Li C.-Y."/>
            <person name="Huang L."/>
            <person name="Wang Z.-W."/>
            <person name="Zhao X."/>
            <person name="Zhong W.-Y."/>
            <person name="Peng D.-H."/>
            <person name="Ahmad S."/>
            <person name="Lan S."/>
            <person name="Zhang J.-S."/>
            <person name="Tsai W.-C."/>
            <person name="Van De Peer Y."/>
            <person name="Liu Z.-J."/>
        </authorList>
    </citation>
    <scope>NUCLEOTIDE SEQUENCE</scope>
    <source>
        <strain evidence="8">CP</strain>
        <tissue evidence="8">Leaves</tissue>
    </source>
</reference>
<dbReference type="InterPro" id="IPR016024">
    <property type="entry name" value="ARM-type_fold"/>
</dbReference>
<gene>
    <name evidence="8" type="primary">CERBERUS</name>
    <name evidence="8" type="ORF">QJS10_CPA03g02214</name>
</gene>
<evidence type="ECO:0000313" key="8">
    <source>
        <dbReference type="EMBL" id="KAK1321650.1"/>
    </source>
</evidence>
<protein>
    <recommendedName>
        <fullName evidence="3">RING-type E3 ubiquitin transferase</fullName>
        <ecNumber evidence="3">2.3.2.27</ecNumber>
    </recommendedName>
</protein>
<evidence type="ECO:0000313" key="9">
    <source>
        <dbReference type="Proteomes" id="UP001180020"/>
    </source>
</evidence>
<dbReference type="Pfam" id="PF00400">
    <property type="entry name" value="WD40"/>
    <property type="match status" value="2"/>
</dbReference>
<accession>A0AAV9F6R9</accession>
<keyword evidence="5" id="KW-0853">WD repeat</keyword>
<dbReference type="PROSITE" id="PS51698">
    <property type="entry name" value="U_BOX"/>
    <property type="match status" value="1"/>
</dbReference>
<dbReference type="PROSITE" id="PS50294">
    <property type="entry name" value="WD_REPEATS_REGION"/>
    <property type="match status" value="2"/>
</dbReference>
<reference evidence="8" key="1">
    <citation type="journal article" date="2023" name="Nat. Commun.">
        <title>Diploid and tetraploid genomes of Acorus and the evolution of monocots.</title>
        <authorList>
            <person name="Ma L."/>
            <person name="Liu K.W."/>
            <person name="Li Z."/>
            <person name="Hsiao Y.Y."/>
            <person name="Qi Y."/>
            <person name="Fu T."/>
            <person name="Tang G.D."/>
            <person name="Zhang D."/>
            <person name="Sun W.H."/>
            <person name="Liu D.K."/>
            <person name="Li Y."/>
            <person name="Chen G.Z."/>
            <person name="Liu X.D."/>
            <person name="Liao X.Y."/>
            <person name="Jiang Y.T."/>
            <person name="Yu X."/>
            <person name="Hao Y."/>
            <person name="Huang J."/>
            <person name="Zhao X.W."/>
            <person name="Ke S."/>
            <person name="Chen Y.Y."/>
            <person name="Wu W.L."/>
            <person name="Hsu J.L."/>
            <person name="Lin Y.F."/>
            <person name="Huang M.D."/>
            <person name="Li C.Y."/>
            <person name="Huang L."/>
            <person name="Wang Z.W."/>
            <person name="Zhao X."/>
            <person name="Zhong W.Y."/>
            <person name="Peng D.H."/>
            <person name="Ahmad S."/>
            <person name="Lan S."/>
            <person name="Zhang J.S."/>
            <person name="Tsai W.C."/>
            <person name="Van de Peer Y."/>
            <person name="Liu Z.J."/>
        </authorList>
    </citation>
    <scope>NUCLEOTIDE SEQUENCE</scope>
    <source>
        <strain evidence="8">CP</strain>
    </source>
</reference>
<dbReference type="EMBL" id="JAUJYO010000003">
    <property type="protein sequence ID" value="KAK1321650.1"/>
    <property type="molecule type" value="Genomic_DNA"/>
</dbReference>
<feature type="compositionally biased region" description="Polar residues" evidence="6">
    <location>
        <begin position="324"/>
        <end position="333"/>
    </location>
</feature>
<dbReference type="CDD" id="cd16664">
    <property type="entry name" value="RING-Ubox_PUB"/>
    <property type="match status" value="1"/>
</dbReference>
<dbReference type="Pfam" id="PF23568">
    <property type="entry name" value="ARM_LIN"/>
    <property type="match status" value="1"/>
</dbReference>
<dbReference type="Pfam" id="PF04564">
    <property type="entry name" value="U-box"/>
    <property type="match status" value="1"/>
</dbReference>
<dbReference type="InterPro" id="IPR052858">
    <property type="entry name" value="E3_ubiquitin-ligase_LIN"/>
</dbReference>
<evidence type="ECO:0000259" key="7">
    <source>
        <dbReference type="PROSITE" id="PS51698"/>
    </source>
</evidence>
<comment type="pathway">
    <text evidence="2">Protein modification; protein ubiquitination.</text>
</comment>
<feature type="repeat" description="WD" evidence="5">
    <location>
        <begin position="1034"/>
        <end position="1071"/>
    </location>
</feature>
<dbReference type="InterPro" id="IPR003613">
    <property type="entry name" value="Ubox_domain"/>
</dbReference>
<dbReference type="InterPro" id="IPR001680">
    <property type="entry name" value="WD40_rpt"/>
</dbReference>
<feature type="region of interest" description="Disordered" evidence="6">
    <location>
        <begin position="312"/>
        <end position="347"/>
    </location>
</feature>
<keyword evidence="9" id="KW-1185">Reference proteome</keyword>
<dbReference type="SUPFAM" id="SSF50978">
    <property type="entry name" value="WD40 repeat-like"/>
    <property type="match status" value="1"/>
</dbReference>
<proteinExistence type="predicted"/>
<keyword evidence="4" id="KW-0808">Transferase</keyword>
<evidence type="ECO:0000256" key="3">
    <source>
        <dbReference type="ARBA" id="ARBA00012483"/>
    </source>
</evidence>
<dbReference type="Proteomes" id="UP001180020">
    <property type="component" value="Unassembled WGS sequence"/>
</dbReference>
<dbReference type="InterPro" id="IPR045210">
    <property type="entry name" value="RING-Ubox_PUB"/>
</dbReference>
<evidence type="ECO:0000256" key="5">
    <source>
        <dbReference type="PROSITE-ProRule" id="PRU00221"/>
    </source>
</evidence>
<evidence type="ECO:0000256" key="4">
    <source>
        <dbReference type="ARBA" id="ARBA00022679"/>
    </source>
</evidence>
<dbReference type="InterPro" id="IPR036322">
    <property type="entry name" value="WD40_repeat_dom_sf"/>
</dbReference>
<dbReference type="Pfam" id="PF23654">
    <property type="entry name" value="ARM_LIN_2nd"/>
    <property type="match status" value="1"/>
</dbReference>
<dbReference type="Pfam" id="PF23628">
    <property type="entry name" value="ARM_LIN_C"/>
    <property type="match status" value="1"/>
</dbReference>
<organism evidence="8 9">
    <name type="scientific">Acorus calamus</name>
    <name type="common">Sweet flag</name>
    <dbReference type="NCBI Taxonomy" id="4465"/>
    <lineage>
        <taxon>Eukaryota</taxon>
        <taxon>Viridiplantae</taxon>
        <taxon>Streptophyta</taxon>
        <taxon>Embryophyta</taxon>
        <taxon>Tracheophyta</taxon>
        <taxon>Spermatophyta</taxon>
        <taxon>Magnoliopsida</taxon>
        <taxon>Liliopsida</taxon>
        <taxon>Acoraceae</taxon>
        <taxon>Acorus</taxon>
    </lineage>
</organism>
<dbReference type="SMART" id="SM00320">
    <property type="entry name" value="WD40"/>
    <property type="match status" value="3"/>
</dbReference>
<dbReference type="InterPro" id="IPR013083">
    <property type="entry name" value="Znf_RING/FYVE/PHD"/>
</dbReference>